<accession>A0ABP0XFH0</accession>
<dbReference type="InterPro" id="IPR002921">
    <property type="entry name" value="Fungal_lipase-type"/>
</dbReference>
<gene>
    <name evidence="2" type="ORF">CSSPJE1EN1_LOCUS22134</name>
</gene>
<dbReference type="InterPro" id="IPR029058">
    <property type="entry name" value="AB_hydrolase_fold"/>
</dbReference>
<dbReference type="InterPro" id="IPR044819">
    <property type="entry name" value="OBL-like"/>
</dbReference>
<evidence type="ECO:0000313" key="2">
    <source>
        <dbReference type="EMBL" id="CAK9276656.1"/>
    </source>
</evidence>
<proteinExistence type="predicted"/>
<dbReference type="Gene3D" id="3.40.50.1820">
    <property type="entry name" value="alpha/beta hydrolase"/>
    <property type="match status" value="1"/>
</dbReference>
<dbReference type="Pfam" id="PF01764">
    <property type="entry name" value="Lipase_3"/>
    <property type="match status" value="1"/>
</dbReference>
<dbReference type="PANTHER" id="PTHR46086:SF3">
    <property type="entry name" value="TRIACYLGLYCEROL LIPASE OBL1"/>
    <property type="match status" value="1"/>
</dbReference>
<reference evidence="2" key="1">
    <citation type="submission" date="2024-02" db="EMBL/GenBank/DDBJ databases">
        <authorList>
            <consortium name="ELIXIR-Norway"/>
            <consortium name="Elixir Norway"/>
        </authorList>
    </citation>
    <scope>NUCLEOTIDE SEQUENCE</scope>
</reference>
<name>A0ABP0XFH0_9BRYO</name>
<organism evidence="2 3">
    <name type="scientific">Sphagnum jensenii</name>
    <dbReference type="NCBI Taxonomy" id="128206"/>
    <lineage>
        <taxon>Eukaryota</taxon>
        <taxon>Viridiplantae</taxon>
        <taxon>Streptophyta</taxon>
        <taxon>Embryophyta</taxon>
        <taxon>Bryophyta</taxon>
        <taxon>Sphagnophytina</taxon>
        <taxon>Sphagnopsida</taxon>
        <taxon>Sphagnales</taxon>
        <taxon>Sphagnaceae</taxon>
        <taxon>Sphagnum</taxon>
    </lineage>
</organism>
<dbReference type="Proteomes" id="UP001497444">
    <property type="component" value="Chromosome 7"/>
</dbReference>
<dbReference type="EMBL" id="OZ020102">
    <property type="protein sequence ID" value="CAK9276656.1"/>
    <property type="molecule type" value="Genomic_DNA"/>
</dbReference>
<dbReference type="PANTHER" id="PTHR46086">
    <property type="entry name" value="ALPHA/BETA-HYDROLASES SUPERFAMILY PROTEIN"/>
    <property type="match status" value="1"/>
</dbReference>
<keyword evidence="3" id="KW-1185">Reference proteome</keyword>
<protein>
    <recommendedName>
        <fullName evidence="1">Fungal lipase-type domain-containing protein</fullName>
    </recommendedName>
</protein>
<feature type="domain" description="Fungal lipase-type" evidence="1">
    <location>
        <begin position="138"/>
        <end position="183"/>
    </location>
</feature>
<dbReference type="SUPFAM" id="SSF53474">
    <property type="entry name" value="alpha/beta-Hydrolases"/>
    <property type="match status" value="1"/>
</dbReference>
<sequence>MEIHGNLRADAGQREKDFALDKKDDAHRVQPTVIGSRGILDACVMASKLAYEKTEFIRNVVMNTWKMHYEESYKSFNGEYLYDGVVSLLGLICALAAKGKHFIPFVNSETCVIRDFVSQRSKEGLDGNQVKPNDKILRNLEVYTFGQPRIRDPIFAQNNDQLLKDRYYHVVDEKDPVPRAPPHDKVFEYKHFGTCLYYHDGNEGGSLVS</sequence>
<evidence type="ECO:0000313" key="3">
    <source>
        <dbReference type="Proteomes" id="UP001497444"/>
    </source>
</evidence>
<evidence type="ECO:0000259" key="1">
    <source>
        <dbReference type="Pfam" id="PF01764"/>
    </source>
</evidence>